<comment type="subcellular location">
    <subcellularLocation>
        <location evidence="1 5">Cell membrane</location>
        <topology evidence="1 5">Multi-pass membrane protein</topology>
    </subcellularLocation>
</comment>
<feature type="transmembrane region" description="Helical" evidence="5">
    <location>
        <begin position="726"/>
        <end position="747"/>
    </location>
</feature>
<dbReference type="SUPFAM" id="SSF50998">
    <property type="entry name" value="Quinoprotein alcohol dehydrogenase-like"/>
    <property type="match status" value="1"/>
</dbReference>
<feature type="region of interest" description="Disordered" evidence="6">
    <location>
        <begin position="1"/>
        <end position="22"/>
    </location>
</feature>
<dbReference type="AlphaFoldDB" id="A0A0C2HG19"/>
<feature type="transmembrane region" description="Helical" evidence="5">
    <location>
        <begin position="501"/>
        <end position="524"/>
    </location>
</feature>
<dbReference type="Proteomes" id="UP000035068">
    <property type="component" value="Unassembled WGS sequence"/>
</dbReference>
<dbReference type="InterPro" id="IPR015943">
    <property type="entry name" value="WD40/YVTN_repeat-like_dom_sf"/>
</dbReference>
<dbReference type="EMBL" id="JWJD01000006">
    <property type="protein sequence ID" value="KIH75891.1"/>
    <property type="molecule type" value="Genomic_DNA"/>
</dbReference>
<accession>A0A0C2HG19</accession>
<dbReference type="PROSITE" id="PS50928">
    <property type="entry name" value="ABC_TM1"/>
    <property type="match status" value="1"/>
</dbReference>
<evidence type="ECO:0000259" key="7">
    <source>
        <dbReference type="PROSITE" id="PS50928"/>
    </source>
</evidence>
<comment type="caution">
    <text evidence="8">The sequence shown here is derived from an EMBL/GenBank/DDBJ whole genome shotgun (WGS) entry which is preliminary data.</text>
</comment>
<feature type="transmembrane region" description="Helical" evidence="5">
    <location>
        <begin position="657"/>
        <end position="677"/>
    </location>
</feature>
<evidence type="ECO:0000256" key="6">
    <source>
        <dbReference type="SAM" id="MobiDB-lite"/>
    </source>
</evidence>
<keyword evidence="2 5" id="KW-0812">Transmembrane</keyword>
<name>A0A0C2HG19_9BACT</name>
<evidence type="ECO:0000256" key="1">
    <source>
        <dbReference type="ARBA" id="ARBA00004651"/>
    </source>
</evidence>
<comment type="similarity">
    <text evidence="5">Belongs to the binding-protein-dependent transport system permease family.</text>
</comment>
<dbReference type="InterPro" id="IPR000515">
    <property type="entry name" value="MetI-like"/>
</dbReference>
<keyword evidence="5" id="KW-0813">Transport</keyword>
<dbReference type="PANTHER" id="PTHR42727:SF1">
    <property type="entry name" value="PHOSPHATE TRANSPORT SYSTEM PERMEASE"/>
    <property type="match status" value="1"/>
</dbReference>
<evidence type="ECO:0000313" key="9">
    <source>
        <dbReference type="Proteomes" id="UP000035068"/>
    </source>
</evidence>
<sequence length="761" mass="82832">MSDSSSKNAGQVEKNQSRLPEEARRARLKKWRRTKDRISTYGVSAGGLGVVFALALIFIYLFYEVFPLLRSAEIAPVSSYVLQDEDIAHFALERYNELAAVHTRDGRLLFLEAADGRLRKELLVALPEDAAVSSFATGDPSEGLFIYGLEDGRALIARTDYRLSYPQDRRHIEPQIKYPLGADAVRVDPQGAALRRVAVQETGNGFSVAAATEDGRLLLAVYTATTSLFTGEVSLRHREYVLPSPPQQGEKLLIDGAGRNLFVADAIGAIHYYDISDPAAAHLVHSVAAVAAGETVTALEFLKGSVSLIVGGSDGTLSQWFLVRGDDNVQQLTRIRDFLRHAGAITSLAPEYNRKGFVAGDASGSIGIHYATSHRTLLMEPVSDKPLHHLGLSPVNTALLTLNADGSVRNFDLDNRHPQVSLSALWGKVWYEGREGPTYVWQSSSGSDDFESKFSLVPLTLGTLKAAFFAMLFAVPLAIMAAVYSAYFMTRALRGVVKPTIEVMEALPTVILGFLAGLWLAPFIEKNLPAVFAIFLFIPLAMIAASFLWSSLPAAFRARISPGWEGALLVPVVLLVGWLCVSMSPLVEVWFFDGSMRQWLTDVGITYDQRNALVVGIAMGFAVIPTIFSITEDAVFNVPKHLTQGSMALGATPWQTVLGVVIPTASPGIFSAVMIGFGRAVGETMIVLMATGNSPITNFNIFEGMRTLSANIAVELPETAVASTHFRVLFLSALVLFVITFVLNTVAEVVRQRLRKRYSSL</sequence>
<reference evidence="8 9" key="1">
    <citation type="submission" date="2014-12" db="EMBL/GenBank/DDBJ databases">
        <title>Genomes of Geoalkalibacter ferrihydriticus and Geoalkalibacter subterraneus, two haloalkaliphilic metal-reducing members of the Geobacteraceae.</title>
        <authorList>
            <person name="Badalamenti J.P."/>
            <person name="Torres C.I."/>
            <person name="Krajmalnik-Brown R."/>
            <person name="Bond D.R."/>
        </authorList>
    </citation>
    <scope>NUCLEOTIDE SEQUENCE [LARGE SCALE GENOMIC DNA]</scope>
    <source>
        <strain evidence="8 9">DSM 17813</strain>
    </source>
</reference>
<feature type="transmembrane region" description="Helical" evidence="5">
    <location>
        <begin position="568"/>
        <end position="592"/>
    </location>
</feature>
<dbReference type="GO" id="GO:0005886">
    <property type="term" value="C:plasma membrane"/>
    <property type="evidence" value="ECO:0007669"/>
    <property type="project" value="UniProtKB-SubCell"/>
</dbReference>
<feature type="transmembrane region" description="Helical" evidence="5">
    <location>
        <begin position="530"/>
        <end position="556"/>
    </location>
</feature>
<evidence type="ECO:0000256" key="5">
    <source>
        <dbReference type="RuleBase" id="RU363032"/>
    </source>
</evidence>
<evidence type="ECO:0000256" key="3">
    <source>
        <dbReference type="ARBA" id="ARBA00022989"/>
    </source>
</evidence>
<dbReference type="Gene3D" id="2.130.10.10">
    <property type="entry name" value="YVTN repeat-like/Quinoprotein amine dehydrogenase"/>
    <property type="match status" value="1"/>
</dbReference>
<keyword evidence="3 5" id="KW-1133">Transmembrane helix</keyword>
<feature type="transmembrane region" description="Helical" evidence="5">
    <location>
        <begin position="612"/>
        <end position="636"/>
    </location>
</feature>
<dbReference type="InterPro" id="IPR011047">
    <property type="entry name" value="Quinoprotein_ADH-like_sf"/>
</dbReference>
<keyword evidence="4 5" id="KW-0472">Membrane</keyword>
<organism evidence="8 9">
    <name type="scientific">Geoalkalibacter ferrihydriticus DSM 17813</name>
    <dbReference type="NCBI Taxonomy" id="1121915"/>
    <lineage>
        <taxon>Bacteria</taxon>
        <taxon>Pseudomonadati</taxon>
        <taxon>Thermodesulfobacteriota</taxon>
        <taxon>Desulfuromonadia</taxon>
        <taxon>Desulfuromonadales</taxon>
        <taxon>Geoalkalibacteraceae</taxon>
        <taxon>Geoalkalibacter</taxon>
    </lineage>
</organism>
<protein>
    <submittedName>
        <fullName evidence="8">Phosphate ABC transporter permease</fullName>
    </submittedName>
</protein>
<feature type="transmembrane region" description="Helical" evidence="5">
    <location>
        <begin position="38"/>
        <end position="63"/>
    </location>
</feature>
<feature type="domain" description="ABC transmembrane type-1" evidence="7">
    <location>
        <begin position="460"/>
        <end position="747"/>
    </location>
</feature>
<evidence type="ECO:0000256" key="4">
    <source>
        <dbReference type="ARBA" id="ARBA00023136"/>
    </source>
</evidence>
<dbReference type="PANTHER" id="PTHR42727">
    <property type="entry name" value="PHOSPHATE TRANSPORT SYSTEM PERMEASE PROTEIN"/>
    <property type="match status" value="1"/>
</dbReference>
<feature type="transmembrane region" description="Helical" evidence="5">
    <location>
        <begin position="466"/>
        <end position="489"/>
    </location>
</feature>
<dbReference type="GO" id="GO:0055085">
    <property type="term" value="P:transmembrane transport"/>
    <property type="evidence" value="ECO:0007669"/>
    <property type="project" value="InterPro"/>
</dbReference>
<evidence type="ECO:0000256" key="2">
    <source>
        <dbReference type="ARBA" id="ARBA00022692"/>
    </source>
</evidence>
<evidence type="ECO:0000313" key="8">
    <source>
        <dbReference type="EMBL" id="KIH75891.1"/>
    </source>
</evidence>
<dbReference type="CDD" id="cd06261">
    <property type="entry name" value="TM_PBP2"/>
    <property type="match status" value="1"/>
</dbReference>
<gene>
    <name evidence="8" type="ORF">GFER_13240</name>
</gene>
<dbReference type="SUPFAM" id="SSF161098">
    <property type="entry name" value="MetI-like"/>
    <property type="match status" value="2"/>
</dbReference>
<proteinExistence type="inferred from homology"/>
<keyword evidence="9" id="KW-1185">Reference proteome</keyword>
<dbReference type="Pfam" id="PF00528">
    <property type="entry name" value="BPD_transp_1"/>
    <property type="match status" value="1"/>
</dbReference>
<feature type="compositionally biased region" description="Polar residues" evidence="6">
    <location>
        <begin position="1"/>
        <end position="14"/>
    </location>
</feature>
<dbReference type="InterPro" id="IPR035906">
    <property type="entry name" value="MetI-like_sf"/>
</dbReference>
<dbReference type="Gene3D" id="1.10.3720.10">
    <property type="entry name" value="MetI-like"/>
    <property type="match status" value="1"/>
</dbReference>